<dbReference type="SUPFAM" id="SSF50475">
    <property type="entry name" value="FMN-binding split barrel"/>
    <property type="match status" value="1"/>
</dbReference>
<dbReference type="InterPro" id="IPR024747">
    <property type="entry name" value="Pyridox_Oxase-rel"/>
</dbReference>
<keyword evidence="2" id="KW-1185">Reference proteome</keyword>
<protein>
    <submittedName>
        <fullName evidence="1">Flavin-nucleotide-binding protein</fullName>
    </submittedName>
</protein>
<dbReference type="PANTHER" id="PTHR34071">
    <property type="entry name" value="5-NITROIMIDAZOLE ANTIBIOTICS RESISTANCE PROTEIN, NIMA-FAMILY-RELATED PROTEIN-RELATED"/>
    <property type="match status" value="1"/>
</dbReference>
<sequence>MVPTVQEACEPGEEVFKLPKMSEEEVKEMLRSCRICRMALNDDPQPYIIPLDYVFINDKIYFHFANYGRKVDLFNKNPNVCVEIDKYNEDITDYKSVTLMGRLSLVRDTKEKEEASEALLASIGSRGGKEKVAARHGFECMDKKTLSSKESLLLRLDVRDYIALKSP</sequence>
<dbReference type="Proteomes" id="UP001320159">
    <property type="component" value="Unassembled WGS sequence"/>
</dbReference>
<proteinExistence type="predicted"/>
<evidence type="ECO:0000313" key="1">
    <source>
        <dbReference type="EMBL" id="MCD1293414.1"/>
    </source>
</evidence>
<gene>
    <name evidence="1" type="ORF">CUJ83_00175</name>
</gene>
<dbReference type="AlphaFoldDB" id="A0AAP2W5J2"/>
<dbReference type="EMBL" id="PGCK01000001">
    <property type="protein sequence ID" value="MCD1293414.1"/>
    <property type="molecule type" value="Genomic_DNA"/>
</dbReference>
<dbReference type="Gene3D" id="2.30.110.10">
    <property type="entry name" value="Electron Transport, Fmn-binding Protein, Chain A"/>
    <property type="match status" value="1"/>
</dbReference>
<dbReference type="Pfam" id="PF12900">
    <property type="entry name" value="Pyridox_ox_2"/>
    <property type="match status" value="1"/>
</dbReference>
<dbReference type="InterPro" id="IPR012349">
    <property type="entry name" value="Split_barrel_FMN-bd"/>
</dbReference>
<comment type="caution">
    <text evidence="1">The sequence shown here is derived from an EMBL/GenBank/DDBJ whole genome shotgun (WGS) entry which is preliminary data.</text>
</comment>
<reference evidence="1 2" key="1">
    <citation type="submission" date="2017-11" db="EMBL/GenBank/DDBJ databases">
        <title>Isolation and Characterization of Family Methanocellaceae Species from Potential Methane Hydrate Area Offshore Southwestern Taiwan.</title>
        <authorList>
            <person name="Zhang W.-L."/>
            <person name="Chen W.-C."/>
            <person name="Lai M.-C."/>
            <person name="Chen S.-C."/>
        </authorList>
    </citation>
    <scope>NUCLEOTIDE SEQUENCE [LARGE SCALE GENOMIC DNA]</scope>
    <source>
        <strain evidence="1 2">CWC-04</strain>
    </source>
</reference>
<accession>A0AAP2W5J2</accession>
<organism evidence="1 2">
    <name type="scientific">Methanooceanicella nereidis</name>
    <dbReference type="NCBI Taxonomy" id="2052831"/>
    <lineage>
        <taxon>Archaea</taxon>
        <taxon>Methanobacteriati</taxon>
        <taxon>Methanobacteriota</taxon>
        <taxon>Stenosarchaea group</taxon>
        <taxon>Methanomicrobia</taxon>
        <taxon>Methanocellales</taxon>
        <taxon>Methanocellaceae</taxon>
        <taxon>Methanooceanicella</taxon>
    </lineage>
</organism>
<dbReference type="RefSeq" id="WP_230739162.1">
    <property type="nucleotide sequence ID" value="NZ_PGCK01000001.1"/>
</dbReference>
<evidence type="ECO:0000313" key="2">
    <source>
        <dbReference type="Proteomes" id="UP001320159"/>
    </source>
</evidence>
<name>A0AAP2W5J2_9EURY</name>
<dbReference type="PANTHER" id="PTHR34071:SF2">
    <property type="entry name" value="FLAVIN-NUCLEOTIDE-BINDING PROTEIN"/>
    <property type="match status" value="1"/>
</dbReference>